<reference evidence="8" key="1">
    <citation type="submission" date="2023-03" db="EMBL/GenBank/DDBJ databases">
        <title>Massive genome expansion in bonnet fungi (Mycena s.s.) driven by repeated elements and novel gene families across ecological guilds.</title>
        <authorList>
            <consortium name="Lawrence Berkeley National Laboratory"/>
            <person name="Harder C.B."/>
            <person name="Miyauchi S."/>
            <person name="Viragh M."/>
            <person name="Kuo A."/>
            <person name="Thoen E."/>
            <person name="Andreopoulos B."/>
            <person name="Lu D."/>
            <person name="Skrede I."/>
            <person name="Drula E."/>
            <person name="Henrissat B."/>
            <person name="Morin E."/>
            <person name="Kohler A."/>
            <person name="Barry K."/>
            <person name="LaButti K."/>
            <person name="Morin E."/>
            <person name="Salamov A."/>
            <person name="Lipzen A."/>
            <person name="Mereny Z."/>
            <person name="Hegedus B."/>
            <person name="Baldrian P."/>
            <person name="Stursova M."/>
            <person name="Weitz H."/>
            <person name="Taylor A."/>
            <person name="Grigoriev I.V."/>
            <person name="Nagy L.G."/>
            <person name="Martin F."/>
            <person name="Kauserud H."/>
        </authorList>
    </citation>
    <scope>NUCLEOTIDE SEQUENCE</scope>
    <source>
        <strain evidence="8">CBHHK188m</strain>
    </source>
</reference>
<dbReference type="PROSITE" id="PS50850">
    <property type="entry name" value="MFS"/>
    <property type="match status" value="1"/>
</dbReference>
<dbReference type="InterPro" id="IPR011701">
    <property type="entry name" value="MFS"/>
</dbReference>
<gene>
    <name evidence="8" type="ORF">DFH07DRAFT_961817</name>
</gene>
<evidence type="ECO:0000256" key="2">
    <source>
        <dbReference type="ARBA" id="ARBA00022692"/>
    </source>
</evidence>
<feature type="transmembrane region" description="Helical" evidence="6">
    <location>
        <begin position="449"/>
        <end position="468"/>
    </location>
</feature>
<evidence type="ECO:0000313" key="9">
    <source>
        <dbReference type="Proteomes" id="UP001215280"/>
    </source>
</evidence>
<feature type="region of interest" description="Disordered" evidence="5">
    <location>
        <begin position="377"/>
        <end position="398"/>
    </location>
</feature>
<feature type="transmembrane region" description="Helical" evidence="6">
    <location>
        <begin position="129"/>
        <end position="150"/>
    </location>
</feature>
<evidence type="ECO:0000313" key="8">
    <source>
        <dbReference type="EMBL" id="KAJ7749307.1"/>
    </source>
</evidence>
<evidence type="ECO:0000256" key="6">
    <source>
        <dbReference type="SAM" id="Phobius"/>
    </source>
</evidence>
<dbReference type="EMBL" id="JARJLG010000086">
    <property type="protein sequence ID" value="KAJ7749307.1"/>
    <property type="molecule type" value="Genomic_DNA"/>
</dbReference>
<feature type="transmembrane region" description="Helical" evidence="6">
    <location>
        <begin position="292"/>
        <end position="308"/>
    </location>
</feature>
<proteinExistence type="predicted"/>
<dbReference type="AlphaFoldDB" id="A0AAD7N7V2"/>
<dbReference type="InterPro" id="IPR020846">
    <property type="entry name" value="MFS_dom"/>
</dbReference>
<keyword evidence="4 6" id="KW-0472">Membrane</keyword>
<feature type="transmembrane region" description="Helical" evidence="6">
    <location>
        <begin position="402"/>
        <end position="422"/>
    </location>
</feature>
<evidence type="ECO:0000256" key="3">
    <source>
        <dbReference type="ARBA" id="ARBA00022989"/>
    </source>
</evidence>
<keyword evidence="3 6" id="KW-1133">Transmembrane helix</keyword>
<dbReference type="GO" id="GO:0015244">
    <property type="term" value="F:fluconazole transmembrane transporter activity"/>
    <property type="evidence" value="ECO:0007669"/>
    <property type="project" value="TreeGrafter"/>
</dbReference>
<evidence type="ECO:0000259" key="7">
    <source>
        <dbReference type="PROSITE" id="PS50850"/>
    </source>
</evidence>
<name>A0AAD7N7V2_9AGAR</name>
<feature type="transmembrane region" description="Helical" evidence="6">
    <location>
        <begin position="254"/>
        <end position="280"/>
    </location>
</feature>
<evidence type="ECO:0000256" key="1">
    <source>
        <dbReference type="ARBA" id="ARBA00004141"/>
    </source>
</evidence>
<feature type="transmembrane region" description="Helical" evidence="6">
    <location>
        <begin position="541"/>
        <end position="560"/>
    </location>
</feature>
<feature type="region of interest" description="Disordered" evidence="5">
    <location>
        <begin position="62"/>
        <end position="81"/>
    </location>
</feature>
<keyword evidence="9" id="KW-1185">Reference proteome</keyword>
<dbReference type="GO" id="GO:0005886">
    <property type="term" value="C:plasma membrane"/>
    <property type="evidence" value="ECO:0007669"/>
    <property type="project" value="TreeGrafter"/>
</dbReference>
<feature type="transmembrane region" description="Helical" evidence="6">
    <location>
        <begin position="162"/>
        <end position="185"/>
    </location>
</feature>
<dbReference type="Gene3D" id="1.20.1250.20">
    <property type="entry name" value="MFS general substrate transporter like domains"/>
    <property type="match status" value="1"/>
</dbReference>
<dbReference type="GO" id="GO:1990961">
    <property type="term" value="P:xenobiotic detoxification by transmembrane export across the plasma membrane"/>
    <property type="evidence" value="ECO:0007669"/>
    <property type="project" value="TreeGrafter"/>
</dbReference>
<comment type="caution">
    <text evidence="8">The sequence shown here is derived from an EMBL/GenBank/DDBJ whole genome shotgun (WGS) entry which is preliminary data.</text>
</comment>
<protein>
    <submittedName>
        <fullName evidence="8">Major facilitator superfamily domain-containing protein</fullName>
    </submittedName>
</protein>
<organism evidence="8 9">
    <name type="scientific">Mycena maculata</name>
    <dbReference type="NCBI Taxonomy" id="230809"/>
    <lineage>
        <taxon>Eukaryota</taxon>
        <taxon>Fungi</taxon>
        <taxon>Dikarya</taxon>
        <taxon>Basidiomycota</taxon>
        <taxon>Agaricomycotina</taxon>
        <taxon>Agaricomycetes</taxon>
        <taxon>Agaricomycetidae</taxon>
        <taxon>Agaricales</taxon>
        <taxon>Marasmiineae</taxon>
        <taxon>Mycenaceae</taxon>
        <taxon>Mycena</taxon>
    </lineage>
</organism>
<comment type="subcellular location">
    <subcellularLocation>
        <location evidence="1">Membrane</location>
        <topology evidence="1">Multi-pass membrane protein</topology>
    </subcellularLocation>
</comment>
<evidence type="ECO:0000256" key="5">
    <source>
        <dbReference type="SAM" id="MobiDB-lite"/>
    </source>
</evidence>
<feature type="transmembrane region" description="Helical" evidence="6">
    <location>
        <begin position="474"/>
        <end position="492"/>
    </location>
</feature>
<feature type="transmembrane region" description="Helical" evidence="6">
    <location>
        <begin position="504"/>
        <end position="529"/>
    </location>
</feature>
<dbReference type="InterPro" id="IPR036259">
    <property type="entry name" value="MFS_trans_sf"/>
</dbReference>
<dbReference type="PANTHER" id="PTHR23502">
    <property type="entry name" value="MAJOR FACILITATOR SUPERFAMILY"/>
    <property type="match status" value="1"/>
</dbReference>
<dbReference type="PANTHER" id="PTHR23502:SF23">
    <property type="entry name" value="FLUCONAZOLE RESISTANCE PROTEIN 1"/>
    <property type="match status" value="1"/>
</dbReference>
<sequence>MVQDIIRDSTVGQIINYVFNGRLLPYPEQRPGYVVPKHFLLPSSERTDSAVVTSDAATLCGDSRGKNKEASSPPDTEIKRESTLTTLAGDVESQKQVDDATPIPDPYLVGWDGDSDPENPRNWSFRKRAFVAFNISFLTFSIYIGSAIYTSSIPELMAEFNVSLTTATLGLTLYVLAYGIGPMFLSPLQELPILGRNPVYIATLFLFVVFQIPIVTAKNMNTVLAMRFMTGFFGSPALATGGASMADIFPQSQFAYVLGIWALGAVAGPITGPVIGGFAAQAESWRWPMMELLWITSFAVVYLSLFLPETYEPTILLRRAQRLRKLTGNPELRTAAERDEESKSARAVMYESLVRPFVLAKEPALAFANIYLGFTPSSTSGSRPSRSYSAGSTTSTSEGVSGLPFLAFIVSGSITYTVYCFYQKYHIAPRYARAAAANTEVAPEIRLEIGLMASIFIPTSVLIFGFSSKESVPWIVPVIGAALYLPGIFLNFQSILMYVTSAYPAYAASVLAGNDFFRSAIASVFPLFGRAFFTNLGLGPGSALLAGISFLLMPVFGLLLKYGHVLR</sequence>
<evidence type="ECO:0000256" key="4">
    <source>
        <dbReference type="ARBA" id="ARBA00023136"/>
    </source>
</evidence>
<dbReference type="SUPFAM" id="SSF103473">
    <property type="entry name" value="MFS general substrate transporter"/>
    <property type="match status" value="1"/>
</dbReference>
<accession>A0AAD7N7V2</accession>
<keyword evidence="2 6" id="KW-0812">Transmembrane</keyword>
<dbReference type="Proteomes" id="UP001215280">
    <property type="component" value="Unassembled WGS sequence"/>
</dbReference>
<feature type="transmembrane region" description="Helical" evidence="6">
    <location>
        <begin position="197"/>
        <end position="217"/>
    </location>
</feature>
<feature type="domain" description="Major facilitator superfamily (MFS) profile" evidence="7">
    <location>
        <begin position="131"/>
        <end position="567"/>
    </location>
</feature>
<dbReference type="Pfam" id="PF07690">
    <property type="entry name" value="MFS_1"/>
    <property type="match status" value="1"/>
</dbReference>